<sequence>MTYVLTENVRYTDLAGEFAPRMNGLQILQRVRRLRQCYVTEAILCDRLAELPQQLAHPTVRPWGAIAWGDVHPDQLIGIDRATFCATLLGTINTEAPIRGYTQSSRQYLAQLYPAMARYVGGQLDESGKLVEVGLWEREEKRHTPALAKLYTLLSGEKPDIVPHAARPYQPAADPHENLYRHGLHRVATEYGATCLYIWMMAHSTGALQAVLAELLIDEINHMTKFWGFGMWAYPDSSLVKIGHTLGQAMVRKLSDRTTQGSLLHTLRRMMHELAWQQWSPSHRLALLYTFDQVIKALWDWNRTLTPAHLDSLFGPPPATAKTP</sequence>
<name>A0A4Q7EG68_9CYAN</name>
<gene>
    <name evidence="1" type="ORF">DYY88_03440</name>
</gene>
<dbReference type="AlphaFoldDB" id="A0A4Q7EG68"/>
<dbReference type="RefSeq" id="WP_052288224.1">
    <property type="nucleotide sequence ID" value="NZ_QVFV01000001.1"/>
</dbReference>
<reference evidence="1 2" key="1">
    <citation type="submission" date="2018-11" db="EMBL/GenBank/DDBJ databases">
        <title>Whole genome sequencing of an environmental sample.</title>
        <authorList>
            <person name="Sarangi A.N."/>
            <person name="Singh D."/>
            <person name="Tripathy S."/>
        </authorList>
    </citation>
    <scope>NUCLEOTIDE SEQUENCE [LARGE SCALE GENOMIC DNA]</scope>
    <source>
        <strain evidence="1 2">Lakshadweep</strain>
    </source>
</reference>
<dbReference type="OrthoDB" id="479408at2"/>
<dbReference type="InterPro" id="IPR009078">
    <property type="entry name" value="Ferritin-like_SF"/>
</dbReference>
<dbReference type="EMBL" id="QVFV01000001">
    <property type="protein sequence ID" value="RZM82315.1"/>
    <property type="molecule type" value="Genomic_DNA"/>
</dbReference>
<accession>A0A4Q7EG68</accession>
<dbReference type="SUPFAM" id="SSF47240">
    <property type="entry name" value="Ferritin-like"/>
    <property type="match status" value="1"/>
</dbReference>
<proteinExistence type="predicted"/>
<protein>
    <submittedName>
        <fullName evidence="1">Ferritin-like domain-containing protein</fullName>
    </submittedName>
</protein>
<evidence type="ECO:0000313" key="2">
    <source>
        <dbReference type="Proteomes" id="UP000292459"/>
    </source>
</evidence>
<organism evidence="1 2">
    <name type="scientific">Leptolyngbya iicbica LK</name>
    <dbReference type="NCBI Taxonomy" id="2294035"/>
    <lineage>
        <taxon>Bacteria</taxon>
        <taxon>Bacillati</taxon>
        <taxon>Cyanobacteriota</taxon>
        <taxon>Cyanophyceae</taxon>
        <taxon>Leptolyngbyales</taxon>
        <taxon>Leptolyngbyaceae</taxon>
        <taxon>Leptolyngbya group</taxon>
        <taxon>Leptolyngbya</taxon>
        <taxon>Leptolyngbya iicbica</taxon>
    </lineage>
</organism>
<dbReference type="Proteomes" id="UP000292459">
    <property type="component" value="Unassembled WGS sequence"/>
</dbReference>
<evidence type="ECO:0000313" key="1">
    <source>
        <dbReference type="EMBL" id="RZM82315.1"/>
    </source>
</evidence>
<keyword evidence="2" id="KW-1185">Reference proteome</keyword>
<comment type="caution">
    <text evidence="1">The sequence shown here is derived from an EMBL/GenBank/DDBJ whole genome shotgun (WGS) entry which is preliminary data.</text>
</comment>